<reference evidence="3 4" key="1">
    <citation type="journal article" date="2007" name="Virology">
        <title>Sequence and annotation of the 314-kb MT325 and the 321-kb FR483 viruses that infect Chlorella Pbi.</title>
        <authorList>
            <person name="Fitzgerald L.A."/>
            <person name="Graves M.V."/>
            <person name="Li X."/>
            <person name="Feldblyum T."/>
            <person name="Hartigan J."/>
            <person name="Van Etten J.L."/>
        </authorList>
    </citation>
    <scope>NUCLEOTIDE SEQUENCE [LARGE SCALE GENOMIC DNA]</scope>
    <source>
        <strain evidence="3 4">MT325</strain>
    </source>
</reference>
<gene>
    <name evidence="3" type="primary">m692L</name>
    <name evidence="3" type="ORF">MT325_m692L</name>
</gene>
<sequence>MKQLKNFQYIFCMDDVSIDVIQNIKSTIDSIQGIIRPGGHKKISHLMIFFWVVHFVSTGVLAFVVLKDKNDNDGSLIGTLMVVLQLMITKIFESSNKLYDNCMRIQSNVADINFTILGLIRDYHDLLDRGIHTNERAKERLKKLNDRIVENLEAYERNMHMFTLFVNSFFWKSPEYTPFLEKDVIRDNFVTILNDFQKDIDKLNIDRRVLSRNITQHMSMDAMAF</sequence>
<dbReference type="Proteomes" id="UP000246715">
    <property type="component" value="Segment"/>
</dbReference>
<proteinExistence type="predicted"/>
<name>A7IV72_PBCVM</name>
<evidence type="ECO:0000256" key="1">
    <source>
        <dbReference type="SAM" id="Coils"/>
    </source>
</evidence>
<evidence type="ECO:0000256" key="2">
    <source>
        <dbReference type="SAM" id="Phobius"/>
    </source>
</evidence>
<accession>A7IV72</accession>
<organism evidence="3 4">
    <name type="scientific">Paramecium bursaria Chlorella virus MT325</name>
    <name type="common">PBCV-MT325</name>
    <dbReference type="NCBI Taxonomy" id="346932"/>
    <lineage>
        <taxon>Viruses</taxon>
        <taxon>Varidnaviria</taxon>
        <taxon>Bamfordvirae</taxon>
        <taxon>Nucleocytoviricota</taxon>
        <taxon>Megaviricetes</taxon>
        <taxon>Algavirales</taxon>
        <taxon>Phycodnaviridae</taxon>
        <taxon>Chlorovirus</taxon>
        <taxon>Chlorovirus conductrix</taxon>
        <taxon>Paramecium bursaria Chlorella virus A1</taxon>
    </lineage>
</organism>
<keyword evidence="2" id="KW-1133">Transmembrane helix</keyword>
<feature type="transmembrane region" description="Helical" evidence="2">
    <location>
        <begin position="46"/>
        <end position="64"/>
    </location>
</feature>
<feature type="coiled-coil region" evidence="1">
    <location>
        <begin position="127"/>
        <end position="158"/>
    </location>
</feature>
<organismHost>
    <name type="scientific">Paramecium bursaria</name>
    <dbReference type="NCBI Taxonomy" id="74790"/>
</organismHost>
<evidence type="ECO:0000313" key="4">
    <source>
        <dbReference type="Proteomes" id="UP000246715"/>
    </source>
</evidence>
<protein>
    <submittedName>
        <fullName evidence="3">Uncharacterized protein m692L</fullName>
    </submittedName>
</protein>
<dbReference type="EMBL" id="DQ491001">
    <property type="protein sequence ID" value="ABT14246.1"/>
    <property type="molecule type" value="Genomic_DNA"/>
</dbReference>
<keyword evidence="1" id="KW-0175">Coiled coil</keyword>
<keyword evidence="2" id="KW-0812">Transmembrane</keyword>
<feature type="transmembrane region" description="Helical" evidence="2">
    <location>
        <begin position="76"/>
        <end position="93"/>
    </location>
</feature>
<keyword evidence="2" id="KW-0472">Membrane</keyword>
<evidence type="ECO:0000313" key="3">
    <source>
        <dbReference type="EMBL" id="ABT14246.1"/>
    </source>
</evidence>